<feature type="signal peptide" evidence="1">
    <location>
        <begin position="1"/>
        <end position="24"/>
    </location>
</feature>
<dbReference type="EMBL" id="CP002156">
    <property type="protein sequence ID" value="ADM10167.1"/>
    <property type="molecule type" value="Genomic_DNA"/>
</dbReference>
<protein>
    <recommendedName>
        <fullName evidence="4">TIGR02301 family protein</fullName>
    </recommendedName>
</protein>
<keyword evidence="3" id="KW-1185">Reference proteome</keyword>
<dbReference type="AlphaFoldDB" id="E0TGN5"/>
<sequence>MRRTGILWLLAAGLIGGLAPPAAAQIEAREAFMERQDLLVRLAGHFGALHRLDQLCGRGYEDDRFRKRMREIVPLEVPMGATRLDMVEAFNTGYRNMSRVYLSCSAEAAAAYESEARESLSVVDRLARPFQRQRQE</sequence>
<organism evidence="2 3">
    <name type="scientific">Parvularcula bermudensis (strain ATCC BAA-594 / HTCC2503 / KCTC 12087)</name>
    <dbReference type="NCBI Taxonomy" id="314260"/>
    <lineage>
        <taxon>Bacteria</taxon>
        <taxon>Pseudomonadati</taxon>
        <taxon>Pseudomonadota</taxon>
        <taxon>Alphaproteobacteria</taxon>
        <taxon>Parvularculales</taxon>
        <taxon>Parvularculaceae</taxon>
        <taxon>Parvularcula</taxon>
    </lineage>
</organism>
<keyword evidence="1" id="KW-0732">Signal</keyword>
<dbReference type="STRING" id="314260.PB2503_10579"/>
<dbReference type="RefSeq" id="WP_013301141.1">
    <property type="nucleotide sequence ID" value="NC_014414.1"/>
</dbReference>
<dbReference type="KEGG" id="pbr:PB2503_10579"/>
<dbReference type="OrthoDB" id="8481666at2"/>
<dbReference type="eggNOG" id="COG5451">
    <property type="taxonomic scope" value="Bacteria"/>
</dbReference>
<reference evidence="3" key="1">
    <citation type="submission" date="2010-08" db="EMBL/GenBank/DDBJ databases">
        <title>Genome sequence of Parvularcula bermudensis HTCC2503.</title>
        <authorList>
            <person name="Kang D.-M."/>
            <person name="Oh H.-M."/>
            <person name="Cho J.-C."/>
        </authorList>
    </citation>
    <scope>NUCLEOTIDE SEQUENCE [LARGE SCALE GENOMIC DNA]</scope>
    <source>
        <strain evidence="3">ATCC BAA-594 / HTCC2503 / KCTC 12087</strain>
    </source>
</reference>
<dbReference type="Proteomes" id="UP000001302">
    <property type="component" value="Chromosome"/>
</dbReference>
<dbReference type="Pfam" id="PF09539">
    <property type="entry name" value="DUF2385"/>
    <property type="match status" value="1"/>
</dbReference>
<gene>
    <name evidence="2" type="ordered locus">PB2503_10579</name>
</gene>
<name>E0TGN5_PARBH</name>
<accession>E0TGN5</accession>
<evidence type="ECO:0000256" key="1">
    <source>
        <dbReference type="SAM" id="SignalP"/>
    </source>
</evidence>
<dbReference type="NCBIfam" id="TIGR02301">
    <property type="entry name" value="TIGR02301 family protein"/>
    <property type="match status" value="1"/>
</dbReference>
<proteinExistence type="predicted"/>
<evidence type="ECO:0000313" key="2">
    <source>
        <dbReference type="EMBL" id="ADM10167.1"/>
    </source>
</evidence>
<dbReference type="InterPro" id="IPR012645">
    <property type="entry name" value="CHP02301"/>
</dbReference>
<evidence type="ECO:0008006" key="4">
    <source>
        <dbReference type="Google" id="ProtNLM"/>
    </source>
</evidence>
<reference evidence="2 3" key="2">
    <citation type="journal article" date="2011" name="J. Bacteriol.">
        <title>Complete genome sequence of strain HTCC2503T of Parvularcula bermudensis, the type species of the order "Parvularculales" in the class Alphaproteobacteria.</title>
        <authorList>
            <person name="Oh H.M."/>
            <person name="Kang I."/>
            <person name="Vergin K.L."/>
            <person name="Kang D."/>
            <person name="Rhee K.H."/>
            <person name="Giovannoni S.J."/>
            <person name="Cho J.C."/>
        </authorList>
    </citation>
    <scope>NUCLEOTIDE SEQUENCE [LARGE SCALE GENOMIC DNA]</scope>
    <source>
        <strain evidence="3">ATCC BAA-594 / HTCC2503 / KCTC 12087</strain>
    </source>
</reference>
<dbReference type="HOGENOM" id="CLU_1873416_0_0_5"/>
<evidence type="ECO:0000313" key="3">
    <source>
        <dbReference type="Proteomes" id="UP000001302"/>
    </source>
</evidence>
<feature type="chain" id="PRO_5003140614" description="TIGR02301 family protein" evidence="1">
    <location>
        <begin position="25"/>
        <end position="136"/>
    </location>
</feature>